<proteinExistence type="inferred from homology"/>
<keyword evidence="13" id="KW-1185">Reference proteome</keyword>
<keyword evidence="5" id="KW-0762">Sugar transport</keyword>
<dbReference type="PANTHER" id="PTHR30413:SF10">
    <property type="entry name" value="CAPSULE POLYSACCHARIDE EXPORT INNER-MEMBRANE PROTEIN CTRC"/>
    <property type="match status" value="1"/>
</dbReference>
<evidence type="ECO:0000256" key="7">
    <source>
        <dbReference type="ARBA" id="ARBA00022989"/>
    </source>
</evidence>
<name>A0ABT1MSE4_9RHOB</name>
<evidence type="ECO:0000256" key="3">
    <source>
        <dbReference type="ARBA" id="ARBA00022448"/>
    </source>
</evidence>
<comment type="similarity">
    <text evidence="2">Belongs to the ABC-2 integral membrane protein family.</text>
</comment>
<accession>A0ABT1MSE4</accession>
<evidence type="ECO:0000256" key="1">
    <source>
        <dbReference type="ARBA" id="ARBA00004651"/>
    </source>
</evidence>
<evidence type="ECO:0000256" key="6">
    <source>
        <dbReference type="ARBA" id="ARBA00022692"/>
    </source>
</evidence>
<evidence type="ECO:0000256" key="2">
    <source>
        <dbReference type="ARBA" id="ARBA00007783"/>
    </source>
</evidence>
<keyword evidence="3" id="KW-0813">Transport</keyword>
<reference evidence="12 13" key="1">
    <citation type="submission" date="2022-03" db="EMBL/GenBank/DDBJ databases">
        <authorList>
            <person name="He Y."/>
        </authorList>
    </citation>
    <scope>NUCLEOTIDE SEQUENCE [LARGE SCALE GENOMIC DNA]</scope>
    <source>
        <strain evidence="12 13">TK19116</strain>
    </source>
</reference>
<sequence length="291" mass="32266">MSTTETPPPSIAAIPPFPRVAASKNRATPTLRPVTRRRSWGSGRAIGALVLREMSTSYGRVSGGYLWAIAEPVGGIMILAIIFSLGFRNPPIGTNFAIFYATGLVPFLFYSDISQKLSQAIQFSRSLLAYPAVTFMDAILGRLFTNVVTQLLVAYIVFAGITLTMETRTDPQLPEIALSLAMAGVLGLGIGVLNCFLFTGFPWWQKVWMILNRPLMIASCVIFMFDTVPQPWRDWLWWNPLVHVVGQMRKAFYPSYSGDYVSPAYVFGVGLICLTLGLTLLLRYHRDLLNG</sequence>
<evidence type="ECO:0000256" key="4">
    <source>
        <dbReference type="ARBA" id="ARBA00022475"/>
    </source>
</evidence>
<keyword evidence="9 10" id="KW-0472">Membrane</keyword>
<keyword evidence="6 10" id="KW-0812">Transmembrane</keyword>
<dbReference type="EMBL" id="JAKZEU010000004">
    <property type="protein sequence ID" value="MCQ0971230.1"/>
    <property type="molecule type" value="Genomic_DNA"/>
</dbReference>
<evidence type="ECO:0000259" key="11">
    <source>
        <dbReference type="Pfam" id="PF01061"/>
    </source>
</evidence>
<keyword evidence="4" id="KW-1003">Cell membrane</keyword>
<feature type="transmembrane region" description="Helical" evidence="10">
    <location>
        <begin position="143"/>
        <end position="164"/>
    </location>
</feature>
<evidence type="ECO:0000256" key="5">
    <source>
        <dbReference type="ARBA" id="ARBA00022597"/>
    </source>
</evidence>
<gene>
    <name evidence="12" type="ORF">MLD63_12440</name>
</gene>
<evidence type="ECO:0000256" key="8">
    <source>
        <dbReference type="ARBA" id="ARBA00023047"/>
    </source>
</evidence>
<feature type="transmembrane region" description="Helical" evidence="10">
    <location>
        <begin position="176"/>
        <end position="198"/>
    </location>
</feature>
<feature type="transmembrane region" description="Helical" evidence="10">
    <location>
        <begin position="264"/>
        <end position="282"/>
    </location>
</feature>
<feature type="transmembrane region" description="Helical" evidence="10">
    <location>
        <begin position="92"/>
        <end position="110"/>
    </location>
</feature>
<dbReference type="PANTHER" id="PTHR30413">
    <property type="entry name" value="INNER MEMBRANE TRANSPORT PERMEASE"/>
    <property type="match status" value="1"/>
</dbReference>
<dbReference type="InterPro" id="IPR000412">
    <property type="entry name" value="ABC_2_transport"/>
</dbReference>
<keyword evidence="8" id="KW-0625">Polysaccharide transport</keyword>
<dbReference type="Proteomes" id="UP001203945">
    <property type="component" value="Unassembled WGS sequence"/>
</dbReference>
<dbReference type="Pfam" id="PF01061">
    <property type="entry name" value="ABC2_membrane"/>
    <property type="match status" value="1"/>
</dbReference>
<feature type="transmembrane region" description="Helical" evidence="10">
    <location>
        <begin position="64"/>
        <end position="86"/>
    </location>
</feature>
<feature type="transmembrane region" description="Helical" evidence="10">
    <location>
        <begin position="210"/>
        <end position="228"/>
    </location>
</feature>
<dbReference type="PRINTS" id="PR00164">
    <property type="entry name" value="ABC2TRNSPORT"/>
</dbReference>
<evidence type="ECO:0000256" key="9">
    <source>
        <dbReference type="ARBA" id="ARBA00023136"/>
    </source>
</evidence>
<organism evidence="12 13">
    <name type="scientific">Paracoccus albicereus</name>
    <dbReference type="NCBI Taxonomy" id="2922394"/>
    <lineage>
        <taxon>Bacteria</taxon>
        <taxon>Pseudomonadati</taxon>
        <taxon>Pseudomonadota</taxon>
        <taxon>Alphaproteobacteria</taxon>
        <taxon>Rhodobacterales</taxon>
        <taxon>Paracoccaceae</taxon>
        <taxon>Paracoccus</taxon>
    </lineage>
</organism>
<evidence type="ECO:0000313" key="13">
    <source>
        <dbReference type="Proteomes" id="UP001203945"/>
    </source>
</evidence>
<dbReference type="InterPro" id="IPR013525">
    <property type="entry name" value="ABC2_TM"/>
</dbReference>
<protein>
    <submittedName>
        <fullName evidence="12">ABC transporter permease</fullName>
    </submittedName>
</protein>
<evidence type="ECO:0000256" key="10">
    <source>
        <dbReference type="SAM" id="Phobius"/>
    </source>
</evidence>
<evidence type="ECO:0000313" key="12">
    <source>
        <dbReference type="EMBL" id="MCQ0971230.1"/>
    </source>
</evidence>
<keyword evidence="7 10" id="KW-1133">Transmembrane helix</keyword>
<feature type="domain" description="ABC-2 type transporter transmembrane" evidence="11">
    <location>
        <begin position="46"/>
        <end position="253"/>
    </location>
</feature>
<comment type="subcellular location">
    <subcellularLocation>
        <location evidence="1">Cell membrane</location>
        <topology evidence="1">Multi-pass membrane protein</topology>
    </subcellularLocation>
</comment>
<comment type="caution">
    <text evidence="12">The sequence shown here is derived from an EMBL/GenBank/DDBJ whole genome shotgun (WGS) entry which is preliminary data.</text>
</comment>